<reference evidence="1 2" key="1">
    <citation type="journal article" date="2014" name="Am. J. Bot.">
        <title>Genome assembly and annotation for red clover (Trifolium pratense; Fabaceae).</title>
        <authorList>
            <person name="Istvanek J."/>
            <person name="Jaros M."/>
            <person name="Krenek A."/>
            <person name="Repkova J."/>
        </authorList>
    </citation>
    <scope>NUCLEOTIDE SEQUENCE [LARGE SCALE GENOMIC DNA]</scope>
    <source>
        <strain evidence="2">cv. Tatra</strain>
        <tissue evidence="1">Young leaves</tissue>
    </source>
</reference>
<feature type="non-terminal residue" evidence="1">
    <location>
        <position position="1"/>
    </location>
</feature>
<comment type="caution">
    <text evidence="1">The sequence shown here is derived from an EMBL/GenBank/DDBJ whole genome shotgun (WGS) entry which is preliminary data.</text>
</comment>
<reference evidence="1 2" key="2">
    <citation type="journal article" date="2017" name="Front. Plant Sci.">
        <title>Gene Classification and Mining of Molecular Markers Useful in Red Clover (Trifolium pratense) Breeding.</title>
        <authorList>
            <person name="Istvanek J."/>
            <person name="Dluhosova J."/>
            <person name="Dluhos P."/>
            <person name="Patkova L."/>
            <person name="Nedelnik J."/>
            <person name="Repkova J."/>
        </authorList>
    </citation>
    <scope>NUCLEOTIDE SEQUENCE [LARGE SCALE GENOMIC DNA]</scope>
    <source>
        <strain evidence="2">cv. Tatra</strain>
        <tissue evidence="1">Young leaves</tissue>
    </source>
</reference>
<evidence type="ECO:0000313" key="2">
    <source>
        <dbReference type="Proteomes" id="UP000236291"/>
    </source>
</evidence>
<accession>A0A2K3MHF8</accession>
<protein>
    <submittedName>
        <fullName evidence="1">Uncharacterized protein</fullName>
    </submittedName>
</protein>
<proteinExistence type="predicted"/>
<dbReference type="Proteomes" id="UP000236291">
    <property type="component" value="Unassembled WGS sequence"/>
</dbReference>
<dbReference type="EMBL" id="ASHM01062147">
    <property type="protein sequence ID" value="PNX90217.1"/>
    <property type="molecule type" value="Genomic_DNA"/>
</dbReference>
<organism evidence="1 2">
    <name type="scientific">Trifolium pratense</name>
    <name type="common">Red clover</name>
    <dbReference type="NCBI Taxonomy" id="57577"/>
    <lineage>
        <taxon>Eukaryota</taxon>
        <taxon>Viridiplantae</taxon>
        <taxon>Streptophyta</taxon>
        <taxon>Embryophyta</taxon>
        <taxon>Tracheophyta</taxon>
        <taxon>Spermatophyta</taxon>
        <taxon>Magnoliopsida</taxon>
        <taxon>eudicotyledons</taxon>
        <taxon>Gunneridae</taxon>
        <taxon>Pentapetalae</taxon>
        <taxon>rosids</taxon>
        <taxon>fabids</taxon>
        <taxon>Fabales</taxon>
        <taxon>Fabaceae</taxon>
        <taxon>Papilionoideae</taxon>
        <taxon>50 kb inversion clade</taxon>
        <taxon>NPAAA clade</taxon>
        <taxon>Hologalegina</taxon>
        <taxon>IRL clade</taxon>
        <taxon>Trifolieae</taxon>
        <taxon>Trifolium</taxon>
    </lineage>
</organism>
<evidence type="ECO:0000313" key="1">
    <source>
        <dbReference type="EMBL" id="PNX90217.1"/>
    </source>
</evidence>
<sequence length="36" mass="4008">EEKSLDNAIVGCSLHIFGSKSRGDRCSYDSWFASKN</sequence>
<dbReference type="AlphaFoldDB" id="A0A2K3MHF8"/>
<name>A0A2K3MHF8_TRIPR</name>
<gene>
    <name evidence="1" type="ORF">L195_g046340</name>
</gene>